<evidence type="ECO:0000256" key="4">
    <source>
        <dbReference type="ARBA" id="ARBA00023136"/>
    </source>
</evidence>
<dbReference type="Pfam" id="PF01758">
    <property type="entry name" value="SBF"/>
    <property type="match status" value="1"/>
</dbReference>
<dbReference type="HOGENOM" id="CLU_071795_0_0_9"/>
<protein>
    <submittedName>
        <fullName evidence="5">Sodium Bile acid symporter family protein</fullName>
    </submittedName>
</protein>
<dbReference type="KEGG" id="bmeg:BG04_900"/>
<dbReference type="AlphaFoldDB" id="A0A0B6ABR7"/>
<organism evidence="5 6">
    <name type="scientific">Priestia megaterium (strain ATCC 14581 / DSM 32 / CCUG 1817 / JCM 2506 / NBRC 15308 / NCIMB 9376 / NCTC 10342 / NRRL B-14308 / VKM B-512 / Ford 19)</name>
    <name type="common">Bacillus megaterium</name>
    <dbReference type="NCBI Taxonomy" id="1348623"/>
    <lineage>
        <taxon>Bacteria</taxon>
        <taxon>Bacillati</taxon>
        <taxon>Bacillota</taxon>
        <taxon>Bacilli</taxon>
        <taxon>Bacillales</taxon>
        <taxon>Bacillaceae</taxon>
        <taxon>Priestia</taxon>
    </lineage>
</organism>
<dbReference type="PANTHER" id="PTHR10361">
    <property type="entry name" value="SODIUM-BILE ACID COTRANSPORTER"/>
    <property type="match status" value="1"/>
</dbReference>
<dbReference type="InterPro" id="IPR004710">
    <property type="entry name" value="Bilac:Na_transpt"/>
</dbReference>
<keyword evidence="2" id="KW-0812">Transmembrane</keyword>
<evidence type="ECO:0000313" key="6">
    <source>
        <dbReference type="Proteomes" id="UP000031829"/>
    </source>
</evidence>
<proteinExistence type="predicted"/>
<dbReference type="PANTHER" id="PTHR10361:SF28">
    <property type="entry name" value="P3 PROTEIN-RELATED"/>
    <property type="match status" value="1"/>
</dbReference>
<gene>
    <name evidence="5" type="ORF">BG04_900</name>
</gene>
<sequence>MLSQLNKMLEKLMPFITPVSLLIGVLIGSSLSQYAFLIPWLFALMTFAGSLNSNFHQLNATIHRPFPIIMALFVLHIFMPAWAWSVGQVIFPHDVFTSTGLLLAAIIPTGVTSFIWVSIYKGSIPLALSIILIDTLLAPLIVPYTLLWVVGDTVHLEALKLVKDLCFMIVLPSLLGMCLNQYTKGTIKQTLGPKLAPVSKIGLSVMVMINGGVIAPYLKHIDKKLLFIILIVFLMSSAGYFFSWMIGKWLRWDRAKVVTLTFCGGMRNISAGAVLAVSYFPAPVAVPVVLGMLFQQVLAALSGRLVQNYYEKKDAEFISLK</sequence>
<dbReference type="GeneID" id="93644383"/>
<evidence type="ECO:0000256" key="3">
    <source>
        <dbReference type="ARBA" id="ARBA00022989"/>
    </source>
</evidence>
<dbReference type="Proteomes" id="UP000031829">
    <property type="component" value="Chromosome"/>
</dbReference>
<reference evidence="5 6" key="1">
    <citation type="journal article" date="2015" name="Genome Announc.">
        <title>Complete genome sequences for 35 biothreat assay-relevant bacillus species.</title>
        <authorList>
            <person name="Johnson S.L."/>
            <person name="Daligault H.E."/>
            <person name="Davenport K.W."/>
            <person name="Jaissle J."/>
            <person name="Frey K.G."/>
            <person name="Ladner J.T."/>
            <person name="Broomall S.M."/>
            <person name="Bishop-Lilly K.A."/>
            <person name="Bruce D.C."/>
            <person name="Gibbons H.S."/>
            <person name="Coyne S.R."/>
            <person name="Lo C.C."/>
            <person name="Meincke L."/>
            <person name="Munk A.C."/>
            <person name="Koroleva G.I."/>
            <person name="Rosenzweig C.N."/>
            <person name="Palacios G.F."/>
            <person name="Redden C.L."/>
            <person name="Minogue T.D."/>
            <person name="Chain P.S."/>
        </authorList>
    </citation>
    <scope>NUCLEOTIDE SEQUENCE [LARGE SCALE GENOMIC DNA]</scope>
    <source>
        <strain evidence="6">ATCC 14581 / DSM 32 / JCM 2506 / NBRC 15308 / NCIMB 9376 / NCTC 10342 / NRRL B-14308 / VKM B-512</strain>
    </source>
</reference>
<dbReference type="GO" id="GO:0016020">
    <property type="term" value="C:membrane"/>
    <property type="evidence" value="ECO:0007669"/>
    <property type="project" value="UniProtKB-SubCell"/>
</dbReference>
<evidence type="ECO:0000256" key="2">
    <source>
        <dbReference type="ARBA" id="ARBA00022692"/>
    </source>
</evidence>
<dbReference type="InterPro" id="IPR002657">
    <property type="entry name" value="BilAc:Na_symport/Acr3"/>
</dbReference>
<dbReference type="RefSeq" id="WP_034649437.1">
    <property type="nucleotide sequence ID" value="NZ_BCVB01000001.1"/>
</dbReference>
<dbReference type="EMBL" id="CP009920">
    <property type="protein sequence ID" value="AJI22375.1"/>
    <property type="molecule type" value="Genomic_DNA"/>
</dbReference>
<evidence type="ECO:0000256" key="1">
    <source>
        <dbReference type="ARBA" id="ARBA00004141"/>
    </source>
</evidence>
<keyword evidence="3" id="KW-1133">Transmembrane helix</keyword>
<dbReference type="InterPro" id="IPR038770">
    <property type="entry name" value="Na+/solute_symporter_sf"/>
</dbReference>
<comment type="subcellular location">
    <subcellularLocation>
        <location evidence="1">Membrane</location>
        <topology evidence="1">Multi-pass membrane protein</topology>
    </subcellularLocation>
</comment>
<name>A0A0B6ABR7_PRIM2</name>
<keyword evidence="4" id="KW-0472">Membrane</keyword>
<evidence type="ECO:0000313" key="5">
    <source>
        <dbReference type="EMBL" id="AJI22375.1"/>
    </source>
</evidence>
<accession>A0A0B6ABR7</accession>
<dbReference type="Gene3D" id="1.20.1530.20">
    <property type="match status" value="1"/>
</dbReference>